<sequence length="213" mass="23620">MGEISERAWQRMLSGRRLDILAPSPLDIEIEDIALGLSRLARWNGQTLGVHGYSVAQHSILVAELVASNSPDMPVQCLLAGLLHDGPEFVTSDLVTPFKRAVGQGYMELEARMAAAIHTAFGLPAMLPHEWQEAVDHADRLAAFLEAIHLAGFSEIEARRLFGWRKSIPIIEIDPWSSAIAREKFLAVFHDLKSGGHHCRKRWETPRRSASGS</sequence>
<dbReference type="HOGENOM" id="CLU_089999_0_0_5"/>
<accession>Q2W5K0</accession>
<evidence type="ECO:0000313" key="1">
    <source>
        <dbReference type="EMBL" id="BAE50875.1"/>
    </source>
</evidence>
<dbReference type="GO" id="GO:0016787">
    <property type="term" value="F:hydrolase activity"/>
    <property type="evidence" value="ECO:0007669"/>
    <property type="project" value="UniProtKB-KW"/>
</dbReference>
<dbReference type="STRING" id="342108.amb2071"/>
<dbReference type="AlphaFoldDB" id="Q2W5K0"/>
<dbReference type="RefSeq" id="WP_011384471.1">
    <property type="nucleotide sequence ID" value="NC_007626.1"/>
</dbReference>
<dbReference type="EMBL" id="AP007255">
    <property type="protein sequence ID" value="BAE50875.1"/>
    <property type="molecule type" value="Genomic_DNA"/>
</dbReference>
<reference evidence="1 2" key="1">
    <citation type="journal article" date="2005" name="DNA Res.">
        <title>Complete genome sequence of the facultative anaerobic magnetotactic bacterium Magnetospirillum sp. strain AMB-1.</title>
        <authorList>
            <person name="Matsunaga T."/>
            <person name="Okamura Y."/>
            <person name="Fukuda Y."/>
            <person name="Wahyudi A.T."/>
            <person name="Murase Y."/>
            <person name="Takeyama H."/>
        </authorList>
    </citation>
    <scope>NUCLEOTIDE SEQUENCE [LARGE SCALE GENOMIC DNA]</scope>
    <source>
        <strain evidence="2">ATCC 700264 / AMB-1</strain>
    </source>
</reference>
<protein>
    <submittedName>
        <fullName evidence="1">Predicted hydrolase of HD superfamily</fullName>
    </submittedName>
</protein>
<dbReference type="SUPFAM" id="SSF109604">
    <property type="entry name" value="HD-domain/PDEase-like"/>
    <property type="match status" value="1"/>
</dbReference>
<proteinExistence type="predicted"/>
<dbReference type="Gene3D" id="1.10.3210.10">
    <property type="entry name" value="Hypothetical protein af1432"/>
    <property type="match status" value="1"/>
</dbReference>
<gene>
    <name evidence="1" type="ordered locus">amb2071</name>
</gene>
<dbReference type="Proteomes" id="UP000007058">
    <property type="component" value="Chromosome"/>
</dbReference>
<keyword evidence="2" id="KW-1185">Reference proteome</keyword>
<evidence type="ECO:0000313" key="2">
    <source>
        <dbReference type="Proteomes" id="UP000007058"/>
    </source>
</evidence>
<keyword evidence="1" id="KW-0378">Hydrolase</keyword>
<name>Q2W5K0_PARM1</name>
<dbReference type="KEGG" id="mag:amb2071"/>
<organism evidence="1 2">
    <name type="scientific">Paramagnetospirillum magneticum (strain ATCC 700264 / AMB-1)</name>
    <name type="common">Magnetospirillum magneticum</name>
    <dbReference type="NCBI Taxonomy" id="342108"/>
    <lineage>
        <taxon>Bacteria</taxon>
        <taxon>Pseudomonadati</taxon>
        <taxon>Pseudomonadota</taxon>
        <taxon>Alphaproteobacteria</taxon>
        <taxon>Rhodospirillales</taxon>
        <taxon>Magnetospirillaceae</taxon>
        <taxon>Paramagnetospirillum</taxon>
    </lineage>
</organism>